<feature type="transmembrane region" description="Helical" evidence="1">
    <location>
        <begin position="41"/>
        <end position="62"/>
    </location>
</feature>
<dbReference type="OrthoDB" id="9867140at2"/>
<proteinExistence type="predicted"/>
<gene>
    <name evidence="2" type="ORF">Pan241w_40420</name>
</gene>
<keyword evidence="1" id="KW-1133">Transmembrane helix</keyword>
<dbReference type="Proteomes" id="UP000317171">
    <property type="component" value="Chromosome"/>
</dbReference>
<keyword evidence="3" id="KW-1185">Reference proteome</keyword>
<dbReference type="KEGG" id="gaz:Pan241w_40420"/>
<sequence>MKTSKRLFRWSVLCITIFVSLLMLGYVFYELIDFDSWPYQGTIIIACFLGGVALPMIVVTLFPGEDE</sequence>
<dbReference type="RefSeq" id="WP_145218994.1">
    <property type="nucleotide sequence ID" value="NZ_CP036269.1"/>
</dbReference>
<accession>A0A517RJ90</accession>
<organism evidence="2 3">
    <name type="scientific">Gimesia alba</name>
    <dbReference type="NCBI Taxonomy" id="2527973"/>
    <lineage>
        <taxon>Bacteria</taxon>
        <taxon>Pseudomonadati</taxon>
        <taxon>Planctomycetota</taxon>
        <taxon>Planctomycetia</taxon>
        <taxon>Planctomycetales</taxon>
        <taxon>Planctomycetaceae</taxon>
        <taxon>Gimesia</taxon>
    </lineage>
</organism>
<reference evidence="2 3" key="1">
    <citation type="submission" date="2019-02" db="EMBL/GenBank/DDBJ databases">
        <title>Deep-cultivation of Planctomycetes and their phenomic and genomic characterization uncovers novel biology.</title>
        <authorList>
            <person name="Wiegand S."/>
            <person name="Jogler M."/>
            <person name="Boedeker C."/>
            <person name="Pinto D."/>
            <person name="Vollmers J."/>
            <person name="Rivas-Marin E."/>
            <person name="Kohn T."/>
            <person name="Peeters S.H."/>
            <person name="Heuer A."/>
            <person name="Rast P."/>
            <person name="Oberbeckmann S."/>
            <person name="Bunk B."/>
            <person name="Jeske O."/>
            <person name="Meyerdierks A."/>
            <person name="Storesund J.E."/>
            <person name="Kallscheuer N."/>
            <person name="Luecker S."/>
            <person name="Lage O.M."/>
            <person name="Pohl T."/>
            <person name="Merkel B.J."/>
            <person name="Hornburger P."/>
            <person name="Mueller R.-W."/>
            <person name="Bruemmer F."/>
            <person name="Labrenz M."/>
            <person name="Spormann A.M."/>
            <person name="Op den Camp H."/>
            <person name="Overmann J."/>
            <person name="Amann R."/>
            <person name="Jetten M.S.M."/>
            <person name="Mascher T."/>
            <person name="Medema M.H."/>
            <person name="Devos D.P."/>
            <person name="Kaster A.-K."/>
            <person name="Ovreas L."/>
            <person name="Rohde M."/>
            <person name="Galperin M.Y."/>
            <person name="Jogler C."/>
        </authorList>
    </citation>
    <scope>NUCLEOTIDE SEQUENCE [LARGE SCALE GENOMIC DNA]</scope>
    <source>
        <strain evidence="2 3">Pan241w</strain>
    </source>
</reference>
<protein>
    <submittedName>
        <fullName evidence="2">Uncharacterized protein</fullName>
    </submittedName>
</protein>
<dbReference type="EMBL" id="CP036269">
    <property type="protein sequence ID" value="QDT43938.1"/>
    <property type="molecule type" value="Genomic_DNA"/>
</dbReference>
<feature type="transmembrane region" description="Helical" evidence="1">
    <location>
        <begin position="7"/>
        <end position="29"/>
    </location>
</feature>
<name>A0A517RJ90_9PLAN</name>
<keyword evidence="1" id="KW-0812">Transmembrane</keyword>
<evidence type="ECO:0000313" key="2">
    <source>
        <dbReference type="EMBL" id="QDT43938.1"/>
    </source>
</evidence>
<evidence type="ECO:0000256" key="1">
    <source>
        <dbReference type="SAM" id="Phobius"/>
    </source>
</evidence>
<evidence type="ECO:0000313" key="3">
    <source>
        <dbReference type="Proteomes" id="UP000317171"/>
    </source>
</evidence>
<dbReference type="AlphaFoldDB" id="A0A517RJ90"/>
<keyword evidence="1" id="KW-0472">Membrane</keyword>